<sequence length="296" mass="33230">MSSTLSRTNAVNDDNSYTMTLQSGNSDSLSCFFPLPREILLIIYNRLTHSELGSLRATCKAATEIVDLETDIKRAHSRRKASLLAEEKADYALRQRKFANYSRWARPNPNEYRTYYSSDTISNLHKNYITRAERLNCYSCLTTLPRECFGDKQITGSKSLGHKDARLRFCMACGLKKGFYLPGTVFKMAMKSCVVCKGCNSIQRGDPFHRAKGVCSPECLDKIQLADMVAGARNSTPIKPTNIQGPNRHDACGLAMTRANRCLRCWGIDHTERPADGTSGTRLCRNCEEDRDVEAL</sequence>
<dbReference type="Pfam" id="PF00646">
    <property type="entry name" value="F-box"/>
    <property type="match status" value="1"/>
</dbReference>
<dbReference type="EMBL" id="KN847523">
    <property type="protein sequence ID" value="KIV91114.1"/>
    <property type="molecule type" value="Genomic_DNA"/>
</dbReference>
<dbReference type="HOGENOM" id="CLU_082773_0_0_1"/>
<dbReference type="Proteomes" id="UP000054302">
    <property type="component" value="Unassembled WGS sequence"/>
</dbReference>
<accession>A0A0D1ZAV7</accession>
<name>A0A0D1ZAV7_EXOME</name>
<feature type="domain" description="F-box" evidence="1">
    <location>
        <begin position="35"/>
        <end position="67"/>
    </location>
</feature>
<dbReference type="OrthoDB" id="539358at2759"/>
<gene>
    <name evidence="2" type="ORF">PV10_05690</name>
</gene>
<evidence type="ECO:0000259" key="1">
    <source>
        <dbReference type="Pfam" id="PF00646"/>
    </source>
</evidence>
<dbReference type="InterPro" id="IPR001810">
    <property type="entry name" value="F-box_dom"/>
</dbReference>
<reference evidence="2 3" key="1">
    <citation type="submission" date="2015-01" db="EMBL/GenBank/DDBJ databases">
        <title>The Genome Sequence of Exophiala mesophila CBS40295.</title>
        <authorList>
            <consortium name="The Broad Institute Genomics Platform"/>
            <person name="Cuomo C."/>
            <person name="de Hoog S."/>
            <person name="Gorbushina A."/>
            <person name="Stielow B."/>
            <person name="Teixiera M."/>
            <person name="Abouelleil A."/>
            <person name="Chapman S.B."/>
            <person name="Priest M."/>
            <person name="Young S.K."/>
            <person name="Wortman J."/>
            <person name="Nusbaum C."/>
            <person name="Birren B."/>
        </authorList>
    </citation>
    <scope>NUCLEOTIDE SEQUENCE [LARGE SCALE GENOMIC DNA]</scope>
    <source>
        <strain evidence="2 3">CBS 40295</strain>
    </source>
</reference>
<proteinExistence type="predicted"/>
<evidence type="ECO:0000313" key="3">
    <source>
        <dbReference type="Proteomes" id="UP000054302"/>
    </source>
</evidence>
<protein>
    <recommendedName>
        <fullName evidence="1">F-box domain-containing protein</fullName>
    </recommendedName>
</protein>
<dbReference type="RefSeq" id="XP_016222688.1">
    <property type="nucleotide sequence ID" value="XM_016370395.1"/>
</dbReference>
<dbReference type="AlphaFoldDB" id="A0A0D1ZAV7"/>
<dbReference type="VEuPathDB" id="FungiDB:PV10_05690"/>
<organism evidence="2 3">
    <name type="scientific">Exophiala mesophila</name>
    <name type="common">Black yeast-like fungus</name>
    <dbReference type="NCBI Taxonomy" id="212818"/>
    <lineage>
        <taxon>Eukaryota</taxon>
        <taxon>Fungi</taxon>
        <taxon>Dikarya</taxon>
        <taxon>Ascomycota</taxon>
        <taxon>Pezizomycotina</taxon>
        <taxon>Eurotiomycetes</taxon>
        <taxon>Chaetothyriomycetidae</taxon>
        <taxon>Chaetothyriales</taxon>
        <taxon>Herpotrichiellaceae</taxon>
        <taxon>Exophiala</taxon>
    </lineage>
</organism>
<dbReference type="CDD" id="cd09917">
    <property type="entry name" value="F-box_SF"/>
    <property type="match status" value="1"/>
</dbReference>
<evidence type="ECO:0000313" key="2">
    <source>
        <dbReference type="EMBL" id="KIV91114.1"/>
    </source>
</evidence>
<keyword evidence="3" id="KW-1185">Reference proteome</keyword>
<dbReference type="GeneID" id="27323535"/>